<comment type="caution">
    <text evidence="1">The sequence shown here is derived from an EMBL/GenBank/DDBJ whole genome shotgun (WGS) entry which is preliminary data.</text>
</comment>
<evidence type="ECO:0000313" key="1">
    <source>
        <dbReference type="EMBL" id="MAH63886.1"/>
    </source>
</evidence>
<gene>
    <name evidence="1" type="ORF">CMN54_10670</name>
</gene>
<dbReference type="EMBL" id="NZEX01000121">
    <property type="protein sequence ID" value="MAH63886.1"/>
    <property type="molecule type" value="Genomic_DNA"/>
</dbReference>
<dbReference type="Proteomes" id="UP000226525">
    <property type="component" value="Unassembled WGS sequence"/>
</dbReference>
<organism evidence="1 2">
    <name type="scientific">SAR324 cluster bacterium</name>
    <dbReference type="NCBI Taxonomy" id="2024889"/>
    <lineage>
        <taxon>Bacteria</taxon>
        <taxon>Deltaproteobacteria</taxon>
        <taxon>SAR324 cluster</taxon>
    </lineage>
</organism>
<proteinExistence type="predicted"/>
<evidence type="ECO:0000313" key="2">
    <source>
        <dbReference type="Proteomes" id="UP000226525"/>
    </source>
</evidence>
<reference evidence="2" key="1">
    <citation type="submission" date="2017-09" db="EMBL/GenBank/DDBJ databases">
        <title>The Reconstruction of 2,631 Draft Metagenome-Assembled Genomes from the Global Oceans.</title>
        <authorList>
            <person name="Tully B.J."/>
            <person name="Graham E.D."/>
            <person name="Heidelberg J.F."/>
        </authorList>
    </citation>
    <scope>NUCLEOTIDE SEQUENCE [LARGE SCALE GENOMIC DNA]</scope>
</reference>
<sequence length="87" mass="9792">MDVLGRLNLLSLIATNNNSVESQPYFSRFDPKTGKQLWNLPMETPNSENQVLALDYTGNAFLIDTPVMMSNAFDSSLVLEYRPDSHP</sequence>
<protein>
    <submittedName>
        <fullName evidence="1">Uncharacterized protein</fullName>
    </submittedName>
</protein>
<accession>A0A2D6YL14</accession>
<dbReference type="AlphaFoldDB" id="A0A2D6YL14"/>
<name>A0A2D6YL14_9DELT</name>